<evidence type="ECO:0000313" key="11">
    <source>
        <dbReference type="EMBL" id="KAH0514537.1"/>
    </source>
</evidence>
<comment type="caution">
    <text evidence="11">The sequence shown here is derived from an EMBL/GenBank/DDBJ whole genome shotgun (WGS) entry which is preliminary data.</text>
</comment>
<evidence type="ECO:0000256" key="1">
    <source>
        <dbReference type="ARBA" id="ARBA00004613"/>
    </source>
</evidence>
<keyword evidence="3" id="KW-0964">Secreted</keyword>
<name>A0A8J6L5G2_MICOH</name>
<dbReference type="GO" id="GO:0050829">
    <property type="term" value="P:defense response to Gram-negative bacterium"/>
    <property type="evidence" value="ECO:0007669"/>
    <property type="project" value="TreeGrafter"/>
</dbReference>
<evidence type="ECO:0000256" key="3">
    <source>
        <dbReference type="ARBA" id="ARBA00022525"/>
    </source>
</evidence>
<dbReference type="GO" id="GO:0061844">
    <property type="term" value="P:antimicrobial humoral immune response mediated by antimicrobial peptide"/>
    <property type="evidence" value="ECO:0007669"/>
    <property type="project" value="TreeGrafter"/>
</dbReference>
<dbReference type="EMBL" id="JAATJU010021149">
    <property type="protein sequence ID" value="KAH0514537.1"/>
    <property type="molecule type" value="Genomic_DNA"/>
</dbReference>
<dbReference type="InterPro" id="IPR002366">
    <property type="entry name" value="Alpha-defensin_N"/>
</dbReference>
<dbReference type="SMART" id="SM01418">
    <property type="entry name" value="Defensin_propep"/>
    <property type="match status" value="1"/>
</dbReference>
<evidence type="ECO:0000256" key="9">
    <source>
        <dbReference type="SAM" id="SignalP"/>
    </source>
</evidence>
<keyword evidence="5 9" id="KW-0732">Signal</keyword>
<evidence type="ECO:0000256" key="6">
    <source>
        <dbReference type="ARBA" id="ARBA00022940"/>
    </source>
</evidence>
<evidence type="ECO:0000259" key="10">
    <source>
        <dbReference type="PROSITE" id="PS00269"/>
    </source>
</evidence>
<dbReference type="Pfam" id="PF00879">
    <property type="entry name" value="Defensin_propep"/>
    <property type="match status" value="1"/>
</dbReference>
<reference evidence="11" key="1">
    <citation type="submission" date="2020-03" db="EMBL/GenBank/DDBJ databases">
        <title>Studies in the Genomics of Life Span.</title>
        <authorList>
            <person name="Glass D."/>
        </authorList>
    </citation>
    <scope>NUCLEOTIDE SEQUENCE</scope>
    <source>
        <strain evidence="11">LTLLF</strain>
        <tissue evidence="11">Muscle</tissue>
    </source>
</reference>
<keyword evidence="8" id="KW-1015">Disulfide bond</keyword>
<dbReference type="AlphaFoldDB" id="A0A8J6L5G2"/>
<dbReference type="GO" id="GO:0019731">
    <property type="term" value="P:antibacterial humoral response"/>
    <property type="evidence" value="ECO:0007669"/>
    <property type="project" value="TreeGrafter"/>
</dbReference>
<dbReference type="GO" id="GO:0050830">
    <property type="term" value="P:defense response to Gram-positive bacterium"/>
    <property type="evidence" value="ECO:0007669"/>
    <property type="project" value="TreeGrafter"/>
</dbReference>
<dbReference type="GO" id="GO:0005615">
    <property type="term" value="C:extracellular space"/>
    <property type="evidence" value="ECO:0007669"/>
    <property type="project" value="InterPro"/>
</dbReference>
<dbReference type="GO" id="GO:0051673">
    <property type="term" value="P:disruption of plasma membrane integrity in another organism"/>
    <property type="evidence" value="ECO:0007669"/>
    <property type="project" value="TreeGrafter"/>
</dbReference>
<dbReference type="PANTHER" id="PTHR11876">
    <property type="entry name" value="ALPHA-DEFENSIN 1"/>
    <property type="match status" value="1"/>
</dbReference>
<dbReference type="GO" id="GO:0071222">
    <property type="term" value="P:cellular response to lipopolysaccharide"/>
    <property type="evidence" value="ECO:0007669"/>
    <property type="project" value="TreeGrafter"/>
</dbReference>
<proteinExistence type="inferred from homology"/>
<feature type="chain" id="PRO_5035248190" evidence="9">
    <location>
        <begin position="19"/>
        <end position="92"/>
    </location>
</feature>
<gene>
    <name evidence="11" type="ORF">LTLLF_134570</name>
</gene>
<keyword evidence="4" id="KW-0929">Antimicrobial</keyword>
<dbReference type="GO" id="GO:0002227">
    <property type="term" value="P:innate immune response in mucosa"/>
    <property type="evidence" value="ECO:0007669"/>
    <property type="project" value="TreeGrafter"/>
</dbReference>
<protein>
    <submittedName>
        <fullName evidence="11">Alpha-defensin 26</fullName>
    </submittedName>
</protein>
<evidence type="ECO:0000256" key="5">
    <source>
        <dbReference type="ARBA" id="ARBA00022729"/>
    </source>
</evidence>
<comment type="similarity">
    <text evidence="2">Belongs to the alpha-defensin family.</text>
</comment>
<evidence type="ECO:0000313" key="12">
    <source>
        <dbReference type="Proteomes" id="UP000710432"/>
    </source>
</evidence>
<evidence type="ECO:0000256" key="2">
    <source>
        <dbReference type="ARBA" id="ARBA00006519"/>
    </source>
</evidence>
<organism evidence="11 12">
    <name type="scientific">Microtus ochrogaster</name>
    <name type="common">Prairie vole</name>
    <dbReference type="NCBI Taxonomy" id="79684"/>
    <lineage>
        <taxon>Eukaryota</taxon>
        <taxon>Metazoa</taxon>
        <taxon>Chordata</taxon>
        <taxon>Craniata</taxon>
        <taxon>Vertebrata</taxon>
        <taxon>Euteleostomi</taxon>
        <taxon>Mammalia</taxon>
        <taxon>Eutheria</taxon>
        <taxon>Euarchontoglires</taxon>
        <taxon>Glires</taxon>
        <taxon>Rodentia</taxon>
        <taxon>Myomorpha</taxon>
        <taxon>Muroidea</taxon>
        <taxon>Cricetidae</taxon>
        <taxon>Arvicolinae</taxon>
        <taxon>Microtus</taxon>
    </lineage>
</organism>
<feature type="signal peptide" evidence="9">
    <location>
        <begin position="1"/>
        <end position="18"/>
    </location>
</feature>
<dbReference type="PIRSF" id="PIRSF001875">
    <property type="entry name" value="Alpha-defensin"/>
    <property type="match status" value="1"/>
</dbReference>
<dbReference type="PANTHER" id="PTHR11876:SF28">
    <property type="entry name" value="ALPHA-DEFENSIN 1"/>
    <property type="match status" value="1"/>
</dbReference>
<evidence type="ECO:0000256" key="8">
    <source>
        <dbReference type="ARBA" id="ARBA00023157"/>
    </source>
</evidence>
<keyword evidence="6" id="KW-0211">Defensin</keyword>
<sequence>MKTLVLITTLLLVLQAQAEPLLGAAEEAPDKMQPSEEDQAMSISFGGLESSGLQDAGLSRNQRCSCRPRCGRFERAKGTCHRPPKSFLLCCP</sequence>
<keyword evidence="7" id="KW-0044">Antibiotic</keyword>
<dbReference type="InterPro" id="IPR016327">
    <property type="entry name" value="Alpha-defensin"/>
</dbReference>
<dbReference type="PROSITE" id="PS00269">
    <property type="entry name" value="DEFENSIN"/>
    <property type="match status" value="1"/>
</dbReference>
<dbReference type="InterPro" id="IPR006081">
    <property type="entry name" value="Alpha-defensin_C"/>
</dbReference>
<comment type="subcellular location">
    <subcellularLocation>
        <location evidence="1">Secreted</location>
    </subcellularLocation>
</comment>
<dbReference type="GO" id="GO:0031012">
    <property type="term" value="C:extracellular matrix"/>
    <property type="evidence" value="ECO:0007669"/>
    <property type="project" value="TreeGrafter"/>
</dbReference>
<evidence type="ECO:0000256" key="7">
    <source>
        <dbReference type="ARBA" id="ARBA00023022"/>
    </source>
</evidence>
<feature type="domain" description="Mammalian defensins" evidence="10">
    <location>
        <begin position="64"/>
        <end position="91"/>
    </location>
</feature>
<accession>A0A8J6L5G2</accession>
<evidence type="ECO:0000256" key="4">
    <source>
        <dbReference type="ARBA" id="ARBA00022529"/>
    </source>
</evidence>
<dbReference type="Proteomes" id="UP000710432">
    <property type="component" value="Unassembled WGS sequence"/>
</dbReference>